<comment type="caution">
    <text evidence="1">The sequence shown here is derived from an EMBL/GenBank/DDBJ whole genome shotgun (WGS) entry which is preliminary data.</text>
</comment>
<sequence length="49" mass="5762">MLALLLGLELEMEPGEEKLQGLSISKWSWKVCCYLCFSCDCLRCFTWKR</sequence>
<protein>
    <submittedName>
        <fullName evidence="1">Uncharacterized protein</fullName>
    </submittedName>
</protein>
<dbReference type="AlphaFoldDB" id="A0A101M410"/>
<organism evidence="1">
    <name type="scientific">Picea glauca</name>
    <name type="common">White spruce</name>
    <name type="synonym">Pinus glauca</name>
    <dbReference type="NCBI Taxonomy" id="3330"/>
    <lineage>
        <taxon>Eukaryota</taxon>
        <taxon>Viridiplantae</taxon>
        <taxon>Streptophyta</taxon>
        <taxon>Embryophyta</taxon>
        <taxon>Tracheophyta</taxon>
        <taxon>Spermatophyta</taxon>
        <taxon>Pinopsida</taxon>
        <taxon>Pinidae</taxon>
        <taxon>Conifers I</taxon>
        <taxon>Pinales</taxon>
        <taxon>Pinaceae</taxon>
        <taxon>Picea</taxon>
    </lineage>
</organism>
<keyword evidence="1" id="KW-0496">Mitochondrion</keyword>
<name>A0A101M410_PICGL</name>
<accession>A0A101M410</accession>
<dbReference type="EMBL" id="LKAM01000001">
    <property type="protein sequence ID" value="KUM50666.1"/>
    <property type="molecule type" value="Genomic_DNA"/>
</dbReference>
<evidence type="ECO:0000313" key="1">
    <source>
        <dbReference type="EMBL" id="KUM50666.1"/>
    </source>
</evidence>
<geneLocation type="mitochondrion" evidence="1"/>
<reference evidence="1" key="1">
    <citation type="journal article" date="2015" name="Genome Biol. Evol.">
        <title>Organellar Genomes of White Spruce (Picea glauca): Assembly and Annotation.</title>
        <authorList>
            <person name="Jackman S.D."/>
            <person name="Warren R.L."/>
            <person name="Gibb E.A."/>
            <person name="Vandervalk B.P."/>
            <person name="Mohamadi H."/>
            <person name="Chu J."/>
            <person name="Raymond A."/>
            <person name="Pleasance S."/>
            <person name="Coope R."/>
            <person name="Wildung M.R."/>
            <person name="Ritland C.E."/>
            <person name="Bousquet J."/>
            <person name="Jones S.J."/>
            <person name="Bohlmann J."/>
            <person name="Birol I."/>
        </authorList>
    </citation>
    <scope>NUCLEOTIDE SEQUENCE [LARGE SCALE GENOMIC DNA]</scope>
    <source>
        <tissue evidence="1">Flushing bud</tissue>
    </source>
</reference>
<proteinExistence type="predicted"/>
<gene>
    <name evidence="1" type="ORF">ABT39_MTgene510</name>
</gene>